<keyword evidence="4" id="KW-0472">Membrane</keyword>
<keyword evidence="2 6" id="KW-0808">Transferase</keyword>
<dbReference type="PANTHER" id="PTHR10434:SF40">
    <property type="entry name" value="1-ACYL-SN-GLYCEROL-3-PHOSPHATE ACYLTRANSFERASE"/>
    <property type="match status" value="1"/>
</dbReference>
<keyword evidence="4" id="KW-0812">Transmembrane</keyword>
<sequence>MKCKICKDMKYIGANFLFNLFFVLWTVIYGIIMLPSIFLPPEKVIEVRKFWVKGILFSLKLFLGVEFEVRGRENIEVYEKFIVASKHHSPLDVLLLADLFVKPAFILKRSLVYIPIFGLYMIATKMITITYSKKSNGVDVLRKMLRQAKVLAKNRTIILYPEGGRTKVGQQVEYKRGIVALYKHLKLPVIPVALNAGQIWPVGYFSNKKSGRVVIHVLPPIPPGLRDDEFLRTLRKTIEEHTNNLLENVNTHLAPSTE</sequence>
<dbReference type="STRING" id="1286528.NHE_0387"/>
<dbReference type="InterPro" id="IPR002123">
    <property type="entry name" value="Plipid/glycerol_acylTrfase"/>
</dbReference>
<organism evidence="6 7">
    <name type="scientific">Neorickettsia helminthoeca str. Oregon</name>
    <dbReference type="NCBI Taxonomy" id="1286528"/>
    <lineage>
        <taxon>Bacteria</taxon>
        <taxon>Pseudomonadati</taxon>
        <taxon>Pseudomonadota</taxon>
        <taxon>Alphaproteobacteria</taxon>
        <taxon>Rickettsiales</taxon>
        <taxon>Anaplasmataceae</taxon>
        <taxon>Neorickettsia</taxon>
    </lineage>
</organism>
<dbReference type="RefSeq" id="WP_051579552.1">
    <property type="nucleotide sequence ID" value="NZ_CP007481.1"/>
</dbReference>
<evidence type="ECO:0000256" key="1">
    <source>
        <dbReference type="ARBA" id="ARBA00005189"/>
    </source>
</evidence>
<dbReference type="CDD" id="cd07989">
    <property type="entry name" value="LPLAT_AGPAT-like"/>
    <property type="match status" value="1"/>
</dbReference>
<dbReference type="GO" id="GO:0006654">
    <property type="term" value="P:phosphatidic acid biosynthetic process"/>
    <property type="evidence" value="ECO:0007669"/>
    <property type="project" value="TreeGrafter"/>
</dbReference>
<feature type="domain" description="Phospholipid/glycerol acyltransferase" evidence="5">
    <location>
        <begin position="81"/>
        <end position="197"/>
    </location>
</feature>
<dbReference type="KEGG" id="nhm:NHE_0387"/>
<feature type="transmembrane region" description="Helical" evidence="4">
    <location>
        <begin position="12"/>
        <end position="38"/>
    </location>
</feature>
<dbReference type="Pfam" id="PF01553">
    <property type="entry name" value="Acyltransferase"/>
    <property type="match status" value="1"/>
</dbReference>
<dbReference type="AlphaFoldDB" id="X5H440"/>
<dbReference type="SMART" id="SM00563">
    <property type="entry name" value="PlsC"/>
    <property type="match status" value="1"/>
</dbReference>
<evidence type="ECO:0000256" key="2">
    <source>
        <dbReference type="ARBA" id="ARBA00022679"/>
    </source>
</evidence>
<proteinExistence type="predicted"/>
<keyword evidence="7" id="KW-1185">Reference proteome</keyword>
<accession>X5H440</accession>
<keyword evidence="4" id="KW-1133">Transmembrane helix</keyword>
<dbReference type="SUPFAM" id="SSF69593">
    <property type="entry name" value="Glycerol-3-phosphate (1)-acyltransferase"/>
    <property type="match status" value="1"/>
</dbReference>
<dbReference type="Proteomes" id="UP000023755">
    <property type="component" value="Chromosome"/>
</dbReference>
<dbReference type="OrthoDB" id="5290997at2"/>
<feature type="transmembrane region" description="Helical" evidence="4">
    <location>
        <begin position="113"/>
        <end position="132"/>
    </location>
</feature>
<evidence type="ECO:0000313" key="6">
    <source>
        <dbReference type="EMBL" id="AHX11336.1"/>
    </source>
</evidence>
<evidence type="ECO:0000256" key="4">
    <source>
        <dbReference type="SAM" id="Phobius"/>
    </source>
</evidence>
<dbReference type="EMBL" id="CP007481">
    <property type="protein sequence ID" value="AHX11336.1"/>
    <property type="molecule type" value="Genomic_DNA"/>
</dbReference>
<evidence type="ECO:0000313" key="7">
    <source>
        <dbReference type="Proteomes" id="UP000023755"/>
    </source>
</evidence>
<dbReference type="PANTHER" id="PTHR10434">
    <property type="entry name" value="1-ACYL-SN-GLYCEROL-3-PHOSPHATE ACYLTRANSFERASE"/>
    <property type="match status" value="1"/>
</dbReference>
<evidence type="ECO:0000259" key="5">
    <source>
        <dbReference type="SMART" id="SM00563"/>
    </source>
</evidence>
<evidence type="ECO:0000256" key="3">
    <source>
        <dbReference type="ARBA" id="ARBA00023315"/>
    </source>
</evidence>
<comment type="pathway">
    <text evidence="1">Lipid metabolism.</text>
</comment>
<dbReference type="HOGENOM" id="CLU_027938_5_1_5"/>
<keyword evidence="3 6" id="KW-0012">Acyltransferase</keyword>
<protein>
    <submittedName>
        <fullName evidence="6">Acyltransferase family protein</fullName>
    </submittedName>
</protein>
<reference evidence="6 7" key="1">
    <citation type="submission" date="2014-03" db="EMBL/GenBank/DDBJ databases">
        <title>Sequencing and Comparison of Genomes and Transcriptome Profiles of Human Ehrlichiosis Agents.</title>
        <authorList>
            <person name="Lin M."/>
            <person name="Daugherty S.C."/>
            <person name="Nagaraj S."/>
            <person name="Cheng Z."/>
            <person name="Xiong Q."/>
            <person name="Lin F.-Y."/>
            <person name="Sengamalay N."/>
            <person name="Ott S."/>
            <person name="Godinez A."/>
            <person name="Tallon L.J."/>
            <person name="Sadzewicz L."/>
            <person name="Fraser C.M."/>
            <person name="Dunning Hotopp J.C."/>
            <person name="Rikihisa Y."/>
        </authorList>
    </citation>
    <scope>NUCLEOTIDE SEQUENCE [LARGE SCALE GENOMIC DNA]</scope>
    <source>
        <strain evidence="6 7">Oregon</strain>
    </source>
</reference>
<dbReference type="GO" id="GO:0003841">
    <property type="term" value="F:1-acylglycerol-3-phosphate O-acyltransferase activity"/>
    <property type="evidence" value="ECO:0007669"/>
    <property type="project" value="TreeGrafter"/>
</dbReference>
<gene>
    <name evidence="6" type="ORF">NHE_0387</name>
</gene>
<name>X5H440_9RICK</name>